<protein>
    <recommendedName>
        <fullName evidence="2">histidine kinase</fullName>
        <ecNumber evidence="2">2.7.13.3</ecNumber>
    </recommendedName>
</protein>
<dbReference type="PANTHER" id="PTHR43711">
    <property type="entry name" value="TWO-COMPONENT HISTIDINE KINASE"/>
    <property type="match status" value="1"/>
</dbReference>
<keyword evidence="4" id="KW-0808">Transferase</keyword>
<dbReference type="Gene3D" id="3.30.565.10">
    <property type="entry name" value="Histidine kinase-like ATPase, C-terminal domain"/>
    <property type="match status" value="1"/>
</dbReference>
<dbReference type="SUPFAM" id="SSF55874">
    <property type="entry name" value="ATPase domain of HSP90 chaperone/DNA topoisomerase II/histidine kinase"/>
    <property type="match status" value="1"/>
</dbReference>
<dbReference type="eggNOG" id="COG2205">
    <property type="taxonomic scope" value="Bacteria"/>
</dbReference>
<keyword evidence="10" id="KW-1185">Reference proteome</keyword>
<feature type="domain" description="Histidine kinase" evidence="8">
    <location>
        <begin position="88"/>
        <end position="302"/>
    </location>
</feature>
<dbReference type="EC" id="2.7.13.3" evidence="2"/>
<reference evidence="9 10" key="1">
    <citation type="submission" date="2009-01" db="EMBL/GenBank/DDBJ databases">
        <authorList>
            <person name="Fulton L."/>
            <person name="Clifton S."/>
            <person name="Fulton B."/>
            <person name="Xu J."/>
            <person name="Minx P."/>
            <person name="Pepin K.H."/>
            <person name="Johnson M."/>
            <person name="Bhonagiri V."/>
            <person name="Nash W.E."/>
            <person name="Mardis E.R."/>
            <person name="Wilson R.K."/>
        </authorList>
    </citation>
    <scope>NUCLEOTIDE SEQUENCE [LARGE SCALE GENOMIC DNA]</scope>
    <source>
        <strain evidence="10">DSM 10507 / JCM 14656 / S5a33</strain>
    </source>
</reference>
<dbReference type="Proteomes" id="UP000003100">
    <property type="component" value="Unassembled WGS sequence"/>
</dbReference>
<dbReference type="CDD" id="cd00075">
    <property type="entry name" value="HATPase"/>
    <property type="match status" value="1"/>
</dbReference>
<accession>C0CR85</accession>
<evidence type="ECO:0000256" key="2">
    <source>
        <dbReference type="ARBA" id="ARBA00012438"/>
    </source>
</evidence>
<evidence type="ECO:0000313" key="9">
    <source>
        <dbReference type="EMBL" id="EEG47751.1"/>
    </source>
</evidence>
<dbReference type="GO" id="GO:0000155">
    <property type="term" value="F:phosphorelay sensor kinase activity"/>
    <property type="evidence" value="ECO:0007669"/>
    <property type="project" value="InterPro"/>
</dbReference>
<dbReference type="InterPro" id="IPR003661">
    <property type="entry name" value="HisK_dim/P_dom"/>
</dbReference>
<comment type="catalytic activity">
    <reaction evidence="1">
        <text>ATP + protein L-histidine = ADP + protein N-phospho-L-histidine.</text>
        <dbReference type="EC" id="2.7.13.3"/>
    </reaction>
</comment>
<dbReference type="InterPro" id="IPR005467">
    <property type="entry name" value="His_kinase_dom"/>
</dbReference>
<dbReference type="RefSeq" id="WP_005951707.1">
    <property type="nucleotide sequence ID" value="NZ_CP136423.1"/>
</dbReference>
<dbReference type="PATRIC" id="fig|476272.21.peg.71"/>
<evidence type="ECO:0000256" key="6">
    <source>
        <dbReference type="ARBA" id="ARBA00023012"/>
    </source>
</evidence>
<evidence type="ECO:0000256" key="7">
    <source>
        <dbReference type="SAM" id="Phobius"/>
    </source>
</evidence>
<dbReference type="InterPro" id="IPR050736">
    <property type="entry name" value="Sensor_HK_Regulatory"/>
</dbReference>
<gene>
    <name evidence="9" type="ORF">RUMHYD_03398</name>
</gene>
<dbReference type="HOGENOM" id="CLU_000445_89_3_9"/>
<evidence type="ECO:0000256" key="3">
    <source>
        <dbReference type="ARBA" id="ARBA00022553"/>
    </source>
</evidence>
<dbReference type="PRINTS" id="PR00344">
    <property type="entry name" value="BCTRLSENSOR"/>
</dbReference>
<name>C0CR85_BLAHS</name>
<keyword evidence="7" id="KW-1133">Transmembrane helix</keyword>
<reference evidence="9 10" key="2">
    <citation type="submission" date="2009-02" db="EMBL/GenBank/DDBJ databases">
        <title>Draft genome sequence of Blautia hydrogenotrophica DSM 10507 (Ruminococcus hydrogenotrophicus DSM 10507).</title>
        <authorList>
            <person name="Sudarsanam P."/>
            <person name="Ley R."/>
            <person name="Guruge J."/>
            <person name="Turnbaugh P.J."/>
            <person name="Mahowald M."/>
            <person name="Liep D."/>
            <person name="Gordon J."/>
        </authorList>
    </citation>
    <scope>NUCLEOTIDE SEQUENCE [LARGE SCALE GENOMIC DNA]</scope>
    <source>
        <strain evidence="10">DSM 10507 / JCM 14656 / S5a33</strain>
    </source>
</reference>
<keyword evidence="3" id="KW-0597">Phosphoprotein</keyword>
<keyword evidence="5" id="KW-0418">Kinase</keyword>
<evidence type="ECO:0000256" key="1">
    <source>
        <dbReference type="ARBA" id="ARBA00000085"/>
    </source>
</evidence>
<dbReference type="CDD" id="cd00082">
    <property type="entry name" value="HisKA"/>
    <property type="match status" value="1"/>
</dbReference>
<sequence>MIYIIIGVLAVILAVCILIYGRRKNKELLIRLEDMLEKARNGSFGGGRIDETMLSSIENSMARFLEDSCLAGENLREQKERIQTLISDISHQTATPISNILIYSQLLEELCQGQEEREYAAVVGRQAEKLKFLLDSLVKVSRLENGIIQTNPVLGSVGSLVEEVRAMGESKAAKKEISIETKGEDLPVTAYFDYRWTVEALYNLVDNAIKYTDSGGKIQIEVIPYTIFCRINVIDDGRGICEEDQAKIFQRFYRSKDVLEQEGVGLGLYLTREILKGEGGYLKVSSKEGQGSTFSVFLLMPDNTARQENSMGKQREVKNDV</sequence>
<dbReference type="Gene3D" id="1.10.287.130">
    <property type="match status" value="1"/>
</dbReference>
<keyword evidence="6" id="KW-0902">Two-component regulatory system</keyword>
<dbReference type="InterPro" id="IPR003594">
    <property type="entry name" value="HATPase_dom"/>
</dbReference>
<dbReference type="PROSITE" id="PS50109">
    <property type="entry name" value="HIS_KIN"/>
    <property type="match status" value="1"/>
</dbReference>
<evidence type="ECO:0000256" key="5">
    <source>
        <dbReference type="ARBA" id="ARBA00022777"/>
    </source>
</evidence>
<dbReference type="AlphaFoldDB" id="C0CR85"/>
<dbReference type="SMART" id="SM00388">
    <property type="entry name" value="HisKA"/>
    <property type="match status" value="1"/>
</dbReference>
<dbReference type="EMBL" id="ACBZ01000178">
    <property type="protein sequence ID" value="EEG47751.1"/>
    <property type="molecule type" value="Genomic_DNA"/>
</dbReference>
<dbReference type="InterPro" id="IPR036097">
    <property type="entry name" value="HisK_dim/P_sf"/>
</dbReference>
<dbReference type="SUPFAM" id="SSF47384">
    <property type="entry name" value="Homodimeric domain of signal transducing histidine kinase"/>
    <property type="match status" value="1"/>
</dbReference>
<evidence type="ECO:0000256" key="4">
    <source>
        <dbReference type="ARBA" id="ARBA00022679"/>
    </source>
</evidence>
<dbReference type="Pfam" id="PF00512">
    <property type="entry name" value="HisKA"/>
    <property type="match status" value="1"/>
</dbReference>
<dbReference type="GeneID" id="86823223"/>
<evidence type="ECO:0000313" key="10">
    <source>
        <dbReference type="Proteomes" id="UP000003100"/>
    </source>
</evidence>
<evidence type="ECO:0000259" key="8">
    <source>
        <dbReference type="PROSITE" id="PS50109"/>
    </source>
</evidence>
<keyword evidence="7" id="KW-0812">Transmembrane</keyword>
<proteinExistence type="predicted"/>
<keyword evidence="7" id="KW-0472">Membrane</keyword>
<dbReference type="PANTHER" id="PTHR43711:SF1">
    <property type="entry name" value="HISTIDINE KINASE 1"/>
    <property type="match status" value="1"/>
</dbReference>
<dbReference type="SMART" id="SM00387">
    <property type="entry name" value="HATPase_c"/>
    <property type="match status" value="1"/>
</dbReference>
<dbReference type="InterPro" id="IPR036890">
    <property type="entry name" value="HATPase_C_sf"/>
</dbReference>
<dbReference type="Pfam" id="PF02518">
    <property type="entry name" value="HATPase_c"/>
    <property type="match status" value="1"/>
</dbReference>
<organism evidence="9 10">
    <name type="scientific">Blautia hydrogenotrophica (strain DSM 10507 / JCM 14656 / S5a33)</name>
    <name type="common">Ruminococcus hydrogenotrophicus</name>
    <dbReference type="NCBI Taxonomy" id="476272"/>
    <lineage>
        <taxon>Bacteria</taxon>
        <taxon>Bacillati</taxon>
        <taxon>Bacillota</taxon>
        <taxon>Clostridia</taxon>
        <taxon>Lachnospirales</taxon>
        <taxon>Lachnospiraceae</taxon>
        <taxon>Blautia</taxon>
    </lineage>
</organism>
<dbReference type="InterPro" id="IPR004358">
    <property type="entry name" value="Sig_transdc_His_kin-like_C"/>
</dbReference>
<feature type="transmembrane region" description="Helical" evidence="7">
    <location>
        <begin position="6"/>
        <end position="22"/>
    </location>
</feature>